<dbReference type="AlphaFoldDB" id="A0A1J1JLN5"/>
<dbReference type="EMBL" id="LO018306">
    <property type="protein sequence ID" value="CUM62446.1"/>
    <property type="molecule type" value="Genomic_DNA"/>
</dbReference>
<evidence type="ECO:0000313" key="1">
    <source>
        <dbReference type="EMBL" id="CUM62446.1"/>
    </source>
</evidence>
<protein>
    <recommendedName>
        <fullName evidence="2">Ribbon-helix-helix domain-containing protein</fullName>
    </recommendedName>
</protein>
<reference evidence="1" key="1">
    <citation type="submission" date="2015-09" db="EMBL/GenBank/DDBJ databases">
        <authorList>
            <person name="Jackson K.R."/>
            <person name="Lunt B.L."/>
            <person name="Fisher J.N.B."/>
            <person name="Gardner A.V."/>
            <person name="Bailey M.E."/>
            <person name="Deus L.M."/>
            <person name="Earl A.S."/>
            <person name="Gibby P.D."/>
            <person name="Hartmann K.A."/>
            <person name="Liu J.E."/>
            <person name="Manci A.M."/>
            <person name="Nielsen D.A."/>
            <person name="Solomon M.B."/>
            <person name="Breakwell D.P."/>
            <person name="Burnett S.H."/>
            <person name="Grose J.H."/>
        </authorList>
    </citation>
    <scope>NUCLEOTIDE SEQUENCE</scope>
    <source>
        <strain evidence="1">7805</strain>
        <plasmid evidence="1">PLAM_p</plasmid>
    </source>
</reference>
<evidence type="ECO:0008006" key="2">
    <source>
        <dbReference type="Google" id="ProtNLM"/>
    </source>
</evidence>
<keyword evidence="1" id="KW-0614">Plasmid</keyword>
<proteinExistence type="predicted"/>
<organism evidence="1">
    <name type="scientific">Planktothrix agardhii</name>
    <name type="common">Oscillatoria agardhii</name>
    <dbReference type="NCBI Taxonomy" id="1160"/>
    <lineage>
        <taxon>Bacteria</taxon>
        <taxon>Bacillati</taxon>
        <taxon>Cyanobacteriota</taxon>
        <taxon>Cyanophyceae</taxon>
        <taxon>Oscillatoriophycideae</taxon>
        <taxon>Oscillatoriales</taxon>
        <taxon>Microcoleaceae</taxon>
        <taxon>Planktothrix</taxon>
    </lineage>
</organism>
<dbReference type="RefSeq" id="WP_176455560.1">
    <property type="nucleotide sequence ID" value="NZ_JBMLSA010000299.1"/>
</dbReference>
<gene>
    <name evidence="1" type="ORF">PLAM_p0001</name>
</gene>
<accession>A0A1J1JLN5</accession>
<geneLocation type="plasmid" evidence="1">
    <name>PLAM_p</name>
</geneLocation>
<name>A0A1J1JLN5_PLAAG</name>
<sequence length="118" mass="12940">MSTQKRQESGRFAFKSNTHRLVRSIRLTDATWNTLGEVANSRGITRADLIEEIVSSGNFGGLPIEAKSNPKLDKGALETLSEKSLSKLKIGLQSSGYKSAKKAIGLFIKDILFLLQSE</sequence>